<proteinExistence type="predicted"/>
<organism evidence="1 2">
    <name type="scientific">Eretmocerus hayati</name>
    <dbReference type="NCBI Taxonomy" id="131215"/>
    <lineage>
        <taxon>Eukaryota</taxon>
        <taxon>Metazoa</taxon>
        <taxon>Ecdysozoa</taxon>
        <taxon>Arthropoda</taxon>
        <taxon>Hexapoda</taxon>
        <taxon>Insecta</taxon>
        <taxon>Pterygota</taxon>
        <taxon>Neoptera</taxon>
        <taxon>Endopterygota</taxon>
        <taxon>Hymenoptera</taxon>
        <taxon>Apocrita</taxon>
        <taxon>Proctotrupomorpha</taxon>
        <taxon>Chalcidoidea</taxon>
        <taxon>Aphelinidae</taxon>
        <taxon>Aphelininae</taxon>
        <taxon>Eretmocerus</taxon>
    </lineage>
</organism>
<gene>
    <name evidence="1" type="ORF">QAD02_009830</name>
</gene>
<sequence>MEASAQAIRRSMEASAQAIRRSMEASDQAMRRSKEAMDQAMRRSKETTDEAIRRSKQAVDQANQAMRRSKKATDEALRRSMRATEEIFGRSSSEDCIRVQTNEERFKVGCKRLTKEGSWLVEEDKQHLRQKVLADLKGGTCGHHSGGACRVKIKWKANQDDPDNGGYNHENLHRFLSKHGEVSELVFLTKKGRALVEYTSKEAAESAVNRREKGLVNNPLELTGMWEKTKVSQPTAKPNFDISYSLSSLFPTAGDYLAASGNFFQIGEPYNPLNFASY</sequence>
<dbReference type="EMBL" id="CM056744">
    <property type="protein sequence ID" value="KAJ8668167.1"/>
    <property type="molecule type" value="Genomic_DNA"/>
</dbReference>
<dbReference type="Proteomes" id="UP001239111">
    <property type="component" value="Chromosome 4"/>
</dbReference>
<reference evidence="1" key="1">
    <citation type="submission" date="2023-04" db="EMBL/GenBank/DDBJ databases">
        <title>A chromosome-level genome assembly of the parasitoid wasp Eretmocerus hayati.</title>
        <authorList>
            <person name="Zhong Y."/>
            <person name="Liu S."/>
            <person name="Liu Y."/>
        </authorList>
    </citation>
    <scope>NUCLEOTIDE SEQUENCE</scope>
    <source>
        <strain evidence="1">ZJU_SS_LIU_2023</strain>
    </source>
</reference>
<evidence type="ECO:0000313" key="2">
    <source>
        <dbReference type="Proteomes" id="UP001239111"/>
    </source>
</evidence>
<protein>
    <submittedName>
        <fullName evidence="1">Uncharacterized protein</fullName>
    </submittedName>
</protein>
<comment type="caution">
    <text evidence="1">The sequence shown here is derived from an EMBL/GenBank/DDBJ whole genome shotgun (WGS) entry which is preliminary data.</text>
</comment>
<accession>A0ACC2NAR6</accession>
<keyword evidence="2" id="KW-1185">Reference proteome</keyword>
<name>A0ACC2NAR6_9HYME</name>
<evidence type="ECO:0000313" key="1">
    <source>
        <dbReference type="EMBL" id="KAJ8668167.1"/>
    </source>
</evidence>